<feature type="domain" description="RdRp catalytic" evidence="12">
    <location>
        <begin position="1780"/>
        <end position="1905"/>
    </location>
</feature>
<keyword evidence="10" id="KW-0693">Viral RNA replication</keyword>
<comment type="subcellular location">
    <subcellularLocation>
        <location evidence="1">Virion</location>
    </subcellularLocation>
</comment>
<dbReference type="InterPro" id="IPR014759">
    <property type="entry name" value="Helicase_SF3_ssRNA_vir"/>
</dbReference>
<dbReference type="Pfam" id="PF00680">
    <property type="entry name" value="RdRP_1"/>
    <property type="match status" value="1"/>
</dbReference>
<dbReference type="PROSITE" id="PS50507">
    <property type="entry name" value="RDRP_SSRNA_POS"/>
    <property type="match status" value="1"/>
</dbReference>
<feature type="transmembrane region" description="Helical" evidence="11">
    <location>
        <begin position="319"/>
        <end position="341"/>
    </location>
</feature>
<dbReference type="GO" id="GO:0006508">
    <property type="term" value="P:proteolysis"/>
    <property type="evidence" value="ECO:0007669"/>
    <property type="project" value="UniProtKB-KW"/>
</dbReference>
<evidence type="ECO:0000256" key="9">
    <source>
        <dbReference type="ARBA" id="ARBA00022844"/>
    </source>
</evidence>
<name>A0A6G7M5G1_9VIRU</name>
<keyword evidence="11" id="KW-0472">Membrane</keyword>
<dbReference type="Gene3D" id="3.30.160.20">
    <property type="match status" value="2"/>
</dbReference>
<dbReference type="PROSITE" id="PS51218">
    <property type="entry name" value="SF3_HELICASE_2"/>
    <property type="match status" value="1"/>
</dbReference>
<evidence type="ECO:0000256" key="6">
    <source>
        <dbReference type="ARBA" id="ARBA00022801"/>
    </source>
</evidence>
<dbReference type="InterPro" id="IPR009003">
    <property type="entry name" value="Peptidase_S1_PA"/>
</dbReference>
<evidence type="ECO:0000259" key="12">
    <source>
        <dbReference type="PROSITE" id="PS50507"/>
    </source>
</evidence>
<dbReference type="SUPFAM" id="SSF52540">
    <property type="entry name" value="P-loop containing nucleoside triphosphate hydrolases"/>
    <property type="match status" value="1"/>
</dbReference>
<evidence type="ECO:0000256" key="1">
    <source>
        <dbReference type="ARBA" id="ARBA00004328"/>
    </source>
</evidence>
<keyword evidence="9" id="KW-0946">Virion</keyword>
<evidence type="ECO:0000256" key="4">
    <source>
        <dbReference type="ARBA" id="ARBA00022695"/>
    </source>
</evidence>
<keyword evidence="5" id="KW-0547">Nucleotide-binding</keyword>
<dbReference type="CDD" id="cd00048">
    <property type="entry name" value="DSRM_SF"/>
    <property type="match status" value="2"/>
</dbReference>
<dbReference type="InterPro" id="IPR000605">
    <property type="entry name" value="Helicase_SF3_ssDNA/RNA_vir"/>
</dbReference>
<sequence>MKTALNKINSQLLAKYKLDNNLWPEEALQKAFSWSKQQNEGLKTLTKHAKVSLNKHFDVYFRATLIGSTTKELKKPTQQSIGKKKDHTKIFQIQPNWTILDDLAFMRLPEHYSHTSRSCMMTNHLVPVWQPGGYSLQDRELTRPQEYDHYVTSNMMACDPVAEEEKDFRPRYTPAIRSIYDIAPAINWATERPIIHREKTEIDKPLESAIPTLVAEAIGNMDFFKTLKCDTTLLASAIASSIISIGTSVYTLCSTETTTVTKVLNSVAIVSSLTTFALAVIKIFNQFSIEHHIDKVFKDLPGLATNILNKKFFSNSWMWVYPAITTLISIILAGLTTFNICDIKTVIEKSRLITATKTLTSTSNDIAKFIMEDLAGLDVTGDQKAFEELHIWAKRTSELAVKSVVQFIQDPELNFELHDAVNHTLPIITKKYVSKDISHASRSAYQLILTNISKLQEKIEGVKIINDACKRIETVGILFAGKKGIGKSRLCTYVAEFIASIMGLPKTIYNLNKSKDTGFYGPYGGAAFAEIQEWMALRENDPNLPHLNQIISGDHFNLESAHLAGKVQPFQGRVVFLTANKKCPDLLRVLDIEAAKATWDRILRFECIDELVEGRSGINAHRRPNFTHMSFKFVTSTDETNEANLQTRDVSIHEVLGICLYQVANRELQFLKSGLETKVIKHEDVKERMNFLQGIVFRNEQTTVEATANAGQDFNILRIDGPQYTGKTRLANQIANYVHGLLPNWPIIHTQGLEDAVMNPKNPSKKGIYIVDDIIECTKSSYQMFLRWINQGHPDNLYIISSNHSYKTKTRYNIFHLSTTKYWDFDTLGVSSGIARRLGFEGEVRCSDGSVLTTNPRATHVHVSKPGDIQHGGEQLTLGQLKEIVISKFQAYLKSKEVISVRYETYTKDTTDFDVIVKVPTYGAVKEVFKNFSSLTKARLGLTSGVTVFFKPHLIPEIARHFRSEKELLPGQVLDAQSLVEQAEAFCVVMNRIVPGLSARFTVEDTRDNLILQDRVLYVNTPLSKEALEINHCAVKEEINIRHGQNTYAVTYEEYARFIQSGVTPTSLGDLPLDVVSQVNLYVVDNIKDSIFKYQTLMASIEMAKEKYVSDNLRKFVKNKPVISIIIGLVSLTTAGSIAALIAKLLSKEYVKSNSADDENDYDPKISIFARRYKSALLEDAQEVKNIRDEVAREGLSRQFNQWEYEWRSGNEPSISNALPLAMERGDVAEVIRLAKKCPPVASDIFSSNTANMLTRKDEYHQPPGPLEQLAERLRKNYVQVHSNVGNLYGLMIKGNLGITLAHCVRDDSKEILISSNGVRYTARVEKITRERDLCTFKVVDKTWPAASDITSLFPSAGNMLDLTSGWYVRPTERPLFVNAPIEYIDRHCGAIVDSNNPLFRVEGKSWKYRLTGIATCAQTFKVGDCGFPLIGFANNNYYIIGIHNAYHIAGFGWFASVTKQDISEITANSSPTRVAKSILHPKLNAPMIMDDKMHELATAPYQRSIYEGVSPLAMWGYNERLRFASHPKHKKIFCNVAGKYLQCETIGSALTDKDVTDFSKLYPDTRGSYYPLFSQAVKYALSQQREESYDPTIDAHATAFLKSYILKEYCSDKILKPHEIINGMKNLKPMDMTTSAGPKLKKFFNIHTKRPAGNEDVLFINTSKSLENPWYVINKETAAGGMLLSDFSYYMSVIKQGQPICVVVKDNAKVELLPKEKVAQGKVRLFNEIDLSINMVLKAYFGAALDNVMAKHTTTFFCIGMNPYKDATAHMLYFNSMEGDFVNADFSALDKTITAKLIQEFVEAFLPHVEPESRDALYKTLTYRLHSMNGNVYFTDSGNASGSFVTTLLNCYVVAKMSVYSFTRKYYEEYKTLPSYADITDNLILRILGDDAIRKVNNTIFTAPLTQEDFIEDALKYRLQQTPPKTTGDISFCSREYVKYKDVYFPRLKKSSITSCLFWFKKQHDPEQVYQHCFTAIMEAGLWNKEFFDLVVSATIELAKVFKFKVDLASHSAVQECWYAYIRGWKDSPVWGRSNPGVINVNTNSTDNNRQFLKMADIWLNEYVQKHRLDAPIYDYKPVVVDNIASWRCEASIRTKAEHVRGTGEATTKQAAKKLACAGIQSEVQAVSNMGAVDGNCITVMSTARKWINEFVQKKGIHPPVCVFTSYGADERKTWVCRLELTIGARVYCVSATSRTKAEAKEYACNKIRREVDPEYVEIEWLCYRHGETEVHTSKCWEQKLIGTFSSDDKLTDYVKKEYPAITYISKDNIQKLKETECTTAVKTAIEGYITNNVLPTLHKELAEFSGNVDTADIHDLDCLLEEVHVKSNADMPVEPAVMNQAMNAQMASDLPSQSNPQPTAIAPAVTGPGDDIMSAVQIAQETTLNPMGAPNMLSVGGIGFDLKMLIYEQFLDCDTEFSTTESAPTGSIIFQIPYAIMTQYINYYIKAYAQYHERYTGAIRVRLTAIGNQMLSGAVGASWQPRRVNAATILISEAQKIAYEMKGVNLPFNEIHTLHDARKENFYRELKDDAGSLDDRPHLVVFVGMNVYNAFRDNTLVRFRVATKLANAREPNPFYFSLPQRVEETRTSTLMYTDANVAPATTFQSSFPSTLNVPVYMYTDGSLRRGVDYALDTRYEPYNPYSLSTAVMRKVEYRRTNQALITPTLGDPITPDQVASRWPAMNAYLKDTGMKYKKAMVCVMTQSTMDSARFAAMIMACSLPGMNGLGGIITEASWDNAKKASSWFLDNNAYIKDNDIAIHAILYNDQRVFLTTTDESFIVTTYKFGQIKLVTNHGTFIMYLVLSLGRSESMNDLDLYYRSGLVNQLNINVSPQTVRNMAAFPLLNIDTSLGALPDFVALPAGYQALRISDIPPSALTIQGYPGPTATDDSVIERWFHKRSENLTPLQCLEITMVDNTSQRLILTARYFREWRLFVVATEDAYSTLPIGIDNITIQSVVEIDRSNAFQPTNTSSWFSRTSDTALTLRTIDSTGLNSVEVVSNAALALGAGLLSGIGQGMQQVSQNNFTEKMQKNAFDQDVKLQGNMFEQQNKMQQNQFDHNQTMALLNNDFQTMLQKNHFAETRFTNQMDSINRMTEKGLGTRTNFLNDTSTSFA</sequence>
<feature type="domain" description="SF3 helicase" evidence="13">
    <location>
        <begin position="455"/>
        <end position="622"/>
    </location>
</feature>
<evidence type="ECO:0000259" key="13">
    <source>
        <dbReference type="PROSITE" id="PS51218"/>
    </source>
</evidence>
<dbReference type="Gene3D" id="2.60.120.20">
    <property type="match status" value="1"/>
</dbReference>
<dbReference type="GO" id="GO:0006351">
    <property type="term" value="P:DNA-templated transcription"/>
    <property type="evidence" value="ECO:0007669"/>
    <property type="project" value="InterPro"/>
</dbReference>
<keyword evidence="4" id="KW-0548">Nucleotidyltransferase</keyword>
<proteinExistence type="predicted"/>
<dbReference type="SUPFAM" id="SSF88633">
    <property type="entry name" value="Positive stranded ssRNA viruses"/>
    <property type="match status" value="1"/>
</dbReference>
<dbReference type="SUPFAM" id="SSF56672">
    <property type="entry name" value="DNA/RNA polymerases"/>
    <property type="match status" value="1"/>
</dbReference>
<evidence type="ECO:0000313" key="14">
    <source>
        <dbReference type="EMBL" id="QIJ25867.1"/>
    </source>
</evidence>
<evidence type="ECO:0000256" key="5">
    <source>
        <dbReference type="ARBA" id="ARBA00022741"/>
    </source>
</evidence>
<keyword evidence="2" id="KW-0645">Protease</keyword>
<dbReference type="GO" id="GO:0003968">
    <property type="term" value="F:RNA-directed RNA polymerase activity"/>
    <property type="evidence" value="ECO:0007669"/>
    <property type="project" value="InterPro"/>
</dbReference>
<dbReference type="EMBL" id="MN784075">
    <property type="protein sequence ID" value="QIJ25867.1"/>
    <property type="molecule type" value="Genomic_RNA"/>
</dbReference>
<dbReference type="SUPFAM" id="SSF50494">
    <property type="entry name" value="Trypsin-like serine proteases"/>
    <property type="match status" value="1"/>
</dbReference>
<feature type="transmembrane region" description="Helical" evidence="11">
    <location>
        <begin position="1122"/>
        <end position="1143"/>
    </location>
</feature>
<dbReference type="SUPFAM" id="SSF54768">
    <property type="entry name" value="dsRNA-binding domain-like"/>
    <property type="match status" value="2"/>
</dbReference>
<evidence type="ECO:0000256" key="3">
    <source>
        <dbReference type="ARBA" id="ARBA00022679"/>
    </source>
</evidence>
<keyword evidence="3" id="KW-0808">Transferase</keyword>
<dbReference type="GO" id="GO:0008234">
    <property type="term" value="F:cysteine-type peptidase activity"/>
    <property type="evidence" value="ECO:0007669"/>
    <property type="project" value="UniProtKB-KW"/>
</dbReference>
<keyword evidence="11" id="KW-0812">Transmembrane</keyword>
<dbReference type="GO" id="GO:0044423">
    <property type="term" value="C:virion component"/>
    <property type="evidence" value="ECO:0007669"/>
    <property type="project" value="UniProtKB-KW"/>
</dbReference>
<dbReference type="InterPro" id="IPR007094">
    <property type="entry name" value="RNA-dir_pol_PSvirus"/>
</dbReference>
<evidence type="ECO:0000256" key="7">
    <source>
        <dbReference type="ARBA" id="ARBA00022807"/>
    </source>
</evidence>
<organism evidence="14">
    <name type="scientific">Old Port virus</name>
    <dbReference type="NCBI Taxonomy" id="2714902"/>
    <lineage>
        <taxon>Viruses</taxon>
        <taxon>Riboviria</taxon>
    </lineage>
</organism>
<dbReference type="InterPro" id="IPR027417">
    <property type="entry name" value="P-loop_NTPase"/>
</dbReference>
<dbReference type="InterPro" id="IPR001205">
    <property type="entry name" value="RNA-dir_pol_C"/>
</dbReference>
<reference evidence="14" key="1">
    <citation type="submission" date="2019-12" db="EMBL/GenBank/DDBJ databases">
        <authorList>
            <person name="Ramirez A.L."/>
            <person name="Colmant A.M.G."/>
            <person name="Warrilow D."/>
            <person name="Huang B."/>
            <person name="Pyke A.T."/>
            <person name="McMahon J.L."/>
            <person name="Meyer D.B."/>
            <person name="Graham R.M.A."/>
            <person name="Jennison A.V."/>
            <person name="Ritchie S.A."/>
            <person name="van den Hurk A.F."/>
        </authorList>
    </citation>
    <scope>NUCLEOTIDE SEQUENCE</scope>
    <source>
        <strain evidence="14">OPTV 205551</strain>
    </source>
</reference>
<dbReference type="InterPro" id="IPR029053">
    <property type="entry name" value="Viral_coat"/>
</dbReference>
<dbReference type="GO" id="GO:0005524">
    <property type="term" value="F:ATP binding"/>
    <property type="evidence" value="ECO:0007669"/>
    <property type="project" value="UniProtKB-KW"/>
</dbReference>
<dbReference type="GO" id="GO:0003723">
    <property type="term" value="F:RNA binding"/>
    <property type="evidence" value="ECO:0007669"/>
    <property type="project" value="InterPro"/>
</dbReference>
<evidence type="ECO:0000256" key="10">
    <source>
        <dbReference type="ARBA" id="ARBA00022953"/>
    </source>
</evidence>
<feature type="transmembrane region" description="Helical" evidence="11">
    <location>
        <begin position="264"/>
        <end position="284"/>
    </location>
</feature>
<evidence type="ECO:0000256" key="8">
    <source>
        <dbReference type="ARBA" id="ARBA00022840"/>
    </source>
</evidence>
<keyword evidence="11" id="KW-1133">Transmembrane helix</keyword>
<dbReference type="GO" id="GO:0003724">
    <property type="term" value="F:RNA helicase activity"/>
    <property type="evidence" value="ECO:0007669"/>
    <property type="project" value="InterPro"/>
</dbReference>
<accession>A0A6G7M5G1</accession>
<keyword evidence="6" id="KW-0378">Hydrolase</keyword>
<dbReference type="Gene3D" id="3.30.70.270">
    <property type="match status" value="1"/>
</dbReference>
<dbReference type="Pfam" id="PF00910">
    <property type="entry name" value="RNA_helicase"/>
    <property type="match status" value="1"/>
</dbReference>
<dbReference type="InterPro" id="IPR043128">
    <property type="entry name" value="Rev_trsase/Diguanyl_cyclase"/>
</dbReference>
<evidence type="ECO:0000256" key="11">
    <source>
        <dbReference type="SAM" id="Phobius"/>
    </source>
</evidence>
<dbReference type="GO" id="GO:0039694">
    <property type="term" value="P:viral RNA genome replication"/>
    <property type="evidence" value="ECO:0007669"/>
    <property type="project" value="InterPro"/>
</dbReference>
<keyword evidence="8" id="KW-0067">ATP-binding</keyword>
<evidence type="ECO:0000256" key="2">
    <source>
        <dbReference type="ARBA" id="ARBA00022670"/>
    </source>
</evidence>
<protein>
    <submittedName>
        <fullName evidence="14">Uncharacterized protein</fullName>
    </submittedName>
</protein>
<keyword evidence="7" id="KW-0788">Thiol protease</keyword>
<feature type="transmembrane region" description="Helical" evidence="11">
    <location>
        <begin position="233"/>
        <end position="252"/>
    </location>
</feature>
<dbReference type="InterPro" id="IPR043502">
    <property type="entry name" value="DNA/RNA_pol_sf"/>
</dbReference>